<evidence type="ECO:0000256" key="3">
    <source>
        <dbReference type="ARBA" id="ARBA00022989"/>
    </source>
</evidence>
<evidence type="ECO:0000313" key="8">
    <source>
        <dbReference type="Proteomes" id="UP000054823"/>
    </source>
</evidence>
<dbReference type="InterPro" id="IPR023271">
    <property type="entry name" value="Aquaporin-like"/>
</dbReference>
<dbReference type="InterPro" id="IPR000292">
    <property type="entry name" value="For/NO2_transpt"/>
</dbReference>
<keyword evidence="3 6" id="KW-1133">Transmembrane helix</keyword>
<evidence type="ECO:0000256" key="4">
    <source>
        <dbReference type="ARBA" id="ARBA00023136"/>
    </source>
</evidence>
<evidence type="ECO:0000256" key="2">
    <source>
        <dbReference type="ARBA" id="ARBA00022692"/>
    </source>
</evidence>
<comment type="subcellular location">
    <subcellularLocation>
        <location evidence="1">Membrane</location>
        <topology evidence="1">Multi-pass membrane protein</topology>
    </subcellularLocation>
</comment>
<keyword evidence="4 6" id="KW-0472">Membrane</keyword>
<dbReference type="PROSITE" id="PS01005">
    <property type="entry name" value="FORMATE_NITRITE_TP_1"/>
    <property type="match status" value="1"/>
</dbReference>
<dbReference type="STRING" id="321267.SHM7688_02533"/>
<dbReference type="PANTHER" id="PTHR30520">
    <property type="entry name" value="FORMATE TRANSPORTER-RELATED"/>
    <property type="match status" value="1"/>
</dbReference>
<sequence length="273" mass="28134">MSQFIPTGLDAHKPAEITRLIRLSGIAKAEMPLIPLITLSILGGVFISLGALFYTQTTSGFADLHGGLKLMGGVAFSLGLILCVVGGAELFTGNTMIVMAYVDGRISSRALLRNWAVVLLGNALGCFAMLALVYGAGLYEGAHGARAAAITSGKLSLSPLEAFCRGILCNALVCLAVWLAVSARSAMGMILSIVWPVTAFVAIGLEHSIANLYLIPAGALSGAELTTEGFLHNIMPVLAGNILGGAGGVALAYRLAYGRATLEDFPVAAAAQN</sequence>
<dbReference type="PANTHER" id="PTHR30520:SF6">
    <property type="entry name" value="FORMATE_NITRATE FAMILY TRANSPORTER (EUROFUNG)"/>
    <property type="match status" value="1"/>
</dbReference>
<protein>
    <submittedName>
        <fullName evidence="7">Formate channel 1</fullName>
    </submittedName>
</protein>
<dbReference type="OrthoDB" id="9786493at2"/>
<name>A0A0P1ERU1_9RHOB</name>
<dbReference type="RefSeq" id="WP_058240276.1">
    <property type="nucleotide sequence ID" value="NZ_CYPW01000025.1"/>
</dbReference>
<evidence type="ECO:0000256" key="1">
    <source>
        <dbReference type="ARBA" id="ARBA00004141"/>
    </source>
</evidence>
<proteinExistence type="inferred from homology"/>
<feature type="transmembrane region" description="Helical" evidence="6">
    <location>
        <begin position="234"/>
        <end position="253"/>
    </location>
</feature>
<dbReference type="Pfam" id="PF01226">
    <property type="entry name" value="Form_Nir_trans"/>
    <property type="match status" value="1"/>
</dbReference>
<reference evidence="7 8" key="1">
    <citation type="submission" date="2015-09" db="EMBL/GenBank/DDBJ databases">
        <authorList>
            <consortium name="Swine Surveillance"/>
        </authorList>
    </citation>
    <scope>NUCLEOTIDE SEQUENCE [LARGE SCALE GENOMIC DNA]</scope>
    <source>
        <strain evidence="7 8">CECT 7688</strain>
    </source>
</reference>
<feature type="transmembrane region" description="Helical" evidence="6">
    <location>
        <begin position="33"/>
        <end position="54"/>
    </location>
</feature>
<dbReference type="GO" id="GO:0005886">
    <property type="term" value="C:plasma membrane"/>
    <property type="evidence" value="ECO:0007669"/>
    <property type="project" value="TreeGrafter"/>
</dbReference>
<feature type="transmembrane region" description="Helical" evidence="6">
    <location>
        <begin position="114"/>
        <end position="139"/>
    </location>
</feature>
<organism evidence="7 8">
    <name type="scientific">Shimia marina</name>
    <dbReference type="NCBI Taxonomy" id="321267"/>
    <lineage>
        <taxon>Bacteria</taxon>
        <taxon>Pseudomonadati</taxon>
        <taxon>Pseudomonadota</taxon>
        <taxon>Alphaproteobacteria</taxon>
        <taxon>Rhodobacterales</taxon>
        <taxon>Roseobacteraceae</taxon>
    </lineage>
</organism>
<keyword evidence="2 6" id="KW-0812">Transmembrane</keyword>
<evidence type="ECO:0000256" key="5">
    <source>
        <dbReference type="ARBA" id="ARBA00049660"/>
    </source>
</evidence>
<evidence type="ECO:0000313" key="7">
    <source>
        <dbReference type="EMBL" id="CUH53081.1"/>
    </source>
</evidence>
<dbReference type="EMBL" id="CYPW01000025">
    <property type="protein sequence ID" value="CUH53081.1"/>
    <property type="molecule type" value="Genomic_DNA"/>
</dbReference>
<evidence type="ECO:0000256" key="6">
    <source>
        <dbReference type="SAM" id="Phobius"/>
    </source>
</evidence>
<dbReference type="InterPro" id="IPR024002">
    <property type="entry name" value="For/NO2_transpt_CS"/>
</dbReference>
<accession>A0A0P1ERU1</accession>
<gene>
    <name evidence="7" type="primary">focA</name>
    <name evidence="7" type="ORF">SHM7688_02533</name>
</gene>
<dbReference type="GO" id="GO:0015499">
    <property type="term" value="F:formate transmembrane transporter activity"/>
    <property type="evidence" value="ECO:0007669"/>
    <property type="project" value="TreeGrafter"/>
</dbReference>
<comment type="similarity">
    <text evidence="5">Belongs to the FNT transporter (TC 1.A.16) family.</text>
</comment>
<dbReference type="AlphaFoldDB" id="A0A0P1ERU1"/>
<feature type="transmembrane region" description="Helical" evidence="6">
    <location>
        <begin position="74"/>
        <end position="102"/>
    </location>
</feature>
<feature type="transmembrane region" description="Helical" evidence="6">
    <location>
        <begin position="159"/>
        <end position="181"/>
    </location>
</feature>
<dbReference type="Gene3D" id="1.20.1080.10">
    <property type="entry name" value="Glycerol uptake facilitator protein"/>
    <property type="match status" value="1"/>
</dbReference>
<dbReference type="Proteomes" id="UP000054823">
    <property type="component" value="Unassembled WGS sequence"/>
</dbReference>
<feature type="transmembrane region" description="Helical" evidence="6">
    <location>
        <begin position="193"/>
        <end position="214"/>
    </location>
</feature>
<keyword evidence="8" id="KW-1185">Reference proteome</keyword>